<evidence type="ECO:0000313" key="2">
    <source>
        <dbReference type="EMBL" id="CAB3236526.1"/>
    </source>
</evidence>
<organism evidence="2 3">
    <name type="scientific">Arctia plantaginis</name>
    <name type="common">Wood tiger moth</name>
    <name type="synonym">Phalaena plantaginis</name>
    <dbReference type="NCBI Taxonomy" id="874455"/>
    <lineage>
        <taxon>Eukaryota</taxon>
        <taxon>Metazoa</taxon>
        <taxon>Ecdysozoa</taxon>
        <taxon>Arthropoda</taxon>
        <taxon>Hexapoda</taxon>
        <taxon>Insecta</taxon>
        <taxon>Pterygota</taxon>
        <taxon>Neoptera</taxon>
        <taxon>Endopterygota</taxon>
        <taxon>Lepidoptera</taxon>
        <taxon>Glossata</taxon>
        <taxon>Ditrysia</taxon>
        <taxon>Noctuoidea</taxon>
        <taxon>Erebidae</taxon>
        <taxon>Arctiinae</taxon>
        <taxon>Arctia</taxon>
    </lineage>
</organism>
<feature type="region of interest" description="Disordered" evidence="1">
    <location>
        <begin position="57"/>
        <end position="82"/>
    </location>
</feature>
<accession>A0A8S0ZSN4</accession>
<dbReference type="EMBL" id="CADEBD010000302">
    <property type="protein sequence ID" value="CAB3236526.1"/>
    <property type="molecule type" value="Genomic_DNA"/>
</dbReference>
<comment type="caution">
    <text evidence="2">The sequence shown here is derived from an EMBL/GenBank/DDBJ whole genome shotgun (WGS) entry which is preliminary data.</text>
</comment>
<proteinExistence type="predicted"/>
<dbReference type="OrthoDB" id="19329at2759"/>
<gene>
    <name evidence="2" type="ORF">APLA_LOCUS7412</name>
</gene>
<dbReference type="AlphaFoldDB" id="A0A8S0ZSN4"/>
<evidence type="ECO:0000256" key="1">
    <source>
        <dbReference type="SAM" id="MobiDB-lite"/>
    </source>
</evidence>
<protein>
    <submittedName>
        <fullName evidence="2">Uncharacterized protein</fullName>
    </submittedName>
</protein>
<name>A0A8S0ZSN4_ARCPL</name>
<evidence type="ECO:0000313" key="3">
    <source>
        <dbReference type="Proteomes" id="UP000494256"/>
    </source>
</evidence>
<sequence length="82" mass="9104">MEELIKNYCHSFEVPSRLTLRLSRRQRSGDRTLMSNFRMAAMTSGLLRVSTTTEMLSPRSLDNSVGGPDTPPGNKLPSAHPT</sequence>
<dbReference type="Proteomes" id="UP000494256">
    <property type="component" value="Unassembled WGS sequence"/>
</dbReference>
<reference evidence="2 3" key="1">
    <citation type="submission" date="2020-04" db="EMBL/GenBank/DDBJ databases">
        <authorList>
            <person name="Wallbank WR R."/>
            <person name="Pardo Diaz C."/>
            <person name="Kozak K."/>
            <person name="Martin S."/>
            <person name="Jiggins C."/>
            <person name="Moest M."/>
            <person name="Warren A I."/>
            <person name="Byers J.R.P. K."/>
            <person name="Montejo-Kovacevich G."/>
            <person name="Yen C E."/>
        </authorList>
    </citation>
    <scope>NUCLEOTIDE SEQUENCE [LARGE SCALE GENOMIC DNA]</scope>
</reference>